<dbReference type="SUPFAM" id="SSF48173">
    <property type="entry name" value="Cryptochrome/photolyase FAD-binding domain"/>
    <property type="match status" value="1"/>
</dbReference>
<evidence type="ECO:0000256" key="1">
    <source>
        <dbReference type="ARBA" id="ARBA00001932"/>
    </source>
</evidence>
<evidence type="ECO:0000313" key="8">
    <source>
        <dbReference type="Proteomes" id="UP000250790"/>
    </source>
</evidence>
<dbReference type="OrthoDB" id="9772484at2"/>
<organism evidence="7 8">
    <name type="scientific">Limnohabitans parvus II-B4</name>
    <dbReference type="NCBI Taxonomy" id="1293052"/>
    <lineage>
        <taxon>Bacteria</taxon>
        <taxon>Pseudomonadati</taxon>
        <taxon>Pseudomonadota</taxon>
        <taxon>Betaproteobacteria</taxon>
        <taxon>Burkholderiales</taxon>
        <taxon>Comamonadaceae</taxon>
        <taxon>Limnohabitans</taxon>
    </lineage>
</organism>
<evidence type="ECO:0000256" key="2">
    <source>
        <dbReference type="ARBA" id="ARBA00022630"/>
    </source>
</evidence>
<gene>
    <name evidence="7" type="ORF">B9Z37_08820</name>
</gene>
<sequence length="535" mass="60344">MTYRVVWFKRDLRLHDHAALVHAARQGPVLCLYIVEPQLWAQPDAALQHFEFVRESLVELHADLQALGGALHLRVGSAVQVLAELHQQAPFAELVSHMETGNAFTYERDLAVAAWCRSSDLSWTELPHFGVVRRLKDRNTWQRRWEAHMATPQTVLPALHFVSTPSHTPHLTPALLQAPAGLHHNPAQRQLGGRRLAMETLHSFLNARALGYRGGISSPLSAPDACSRLSAYLAWGCISLREVVQATRAALDALPPQASRHRAGLVGFMSRLYWHCHFIQKLESEPEIEWRNMHRGYDGLREDGWNDAHFAALTSGRTGWPMVDACVVMLYATGWLNFRMRAMLVSVAAYPLWLDWRPVGHWLATQFLDYEPGIHWSQLQMQSGTTGINTTRVYNPIKQAQDHDPKGIFVRRWLPHMRRVPDTWLFEPWLMPPEVQRHCGLTVGSGPEADIPLPVVDLAEATRQSKAALHERRAEPGVKAGKKAIVEKHASRKHGNGAQRDVFTRDSDTPKASRRKSAKSSSDNTPPSKQLGFDF</sequence>
<evidence type="ECO:0000256" key="3">
    <source>
        <dbReference type="ARBA" id="ARBA00022827"/>
    </source>
</evidence>
<dbReference type="GO" id="GO:0009416">
    <property type="term" value="P:response to light stimulus"/>
    <property type="evidence" value="ECO:0007669"/>
    <property type="project" value="TreeGrafter"/>
</dbReference>
<keyword evidence="3 4" id="KW-0274">FAD</keyword>
<feature type="compositionally biased region" description="Basic and acidic residues" evidence="5">
    <location>
        <begin position="502"/>
        <end position="511"/>
    </location>
</feature>
<dbReference type="GO" id="GO:0003677">
    <property type="term" value="F:DNA binding"/>
    <property type="evidence" value="ECO:0007669"/>
    <property type="project" value="TreeGrafter"/>
</dbReference>
<dbReference type="InterPro" id="IPR002081">
    <property type="entry name" value="Cryptochrome/DNA_photolyase_1"/>
</dbReference>
<protein>
    <submittedName>
        <fullName evidence="7">Deoxyribodipyrimidine photolyase</fullName>
    </submittedName>
</protein>
<feature type="binding site" evidence="4">
    <location>
        <position position="212"/>
    </location>
    <ligand>
        <name>FAD</name>
        <dbReference type="ChEBI" id="CHEBI:57692"/>
    </ligand>
</feature>
<dbReference type="Pfam" id="PF03441">
    <property type="entry name" value="FAD_binding_7"/>
    <property type="match status" value="1"/>
</dbReference>
<accession>A0A315E7V9</accession>
<dbReference type="InterPro" id="IPR036134">
    <property type="entry name" value="Crypto/Photolyase_FAD-like_sf"/>
</dbReference>
<dbReference type="PANTHER" id="PTHR11455:SF9">
    <property type="entry name" value="CRYPTOCHROME CIRCADIAN CLOCK 5 ISOFORM X1"/>
    <property type="match status" value="1"/>
</dbReference>
<dbReference type="Gene3D" id="1.10.579.10">
    <property type="entry name" value="DNA Cyclobutane Dipyrimidine Photolyase, subunit A, domain 3"/>
    <property type="match status" value="1"/>
</dbReference>
<dbReference type="InterPro" id="IPR006050">
    <property type="entry name" value="DNA_photolyase_N"/>
</dbReference>
<dbReference type="EMBL" id="NESN01000003">
    <property type="protein sequence ID" value="PUE53179.1"/>
    <property type="molecule type" value="Genomic_DNA"/>
</dbReference>
<dbReference type="Proteomes" id="UP000250790">
    <property type="component" value="Unassembled WGS sequence"/>
</dbReference>
<evidence type="ECO:0000313" key="7">
    <source>
        <dbReference type="EMBL" id="PUE53179.1"/>
    </source>
</evidence>
<comment type="cofactor">
    <cofactor evidence="4">
        <name>FAD</name>
        <dbReference type="ChEBI" id="CHEBI:57692"/>
    </cofactor>
    <text evidence="4">Binds 1 FAD per subunit.</text>
</comment>
<comment type="caution">
    <text evidence="7">The sequence shown here is derived from an EMBL/GenBank/DDBJ whole genome shotgun (WGS) entry which is preliminary data.</text>
</comment>
<proteinExistence type="predicted"/>
<dbReference type="SUPFAM" id="SSF52425">
    <property type="entry name" value="Cryptochrome/photolyase, N-terminal domain"/>
    <property type="match status" value="1"/>
</dbReference>
<dbReference type="PROSITE" id="PS51645">
    <property type="entry name" value="PHR_CRY_ALPHA_BETA"/>
    <property type="match status" value="1"/>
</dbReference>
<keyword evidence="7" id="KW-0456">Lyase</keyword>
<dbReference type="InterPro" id="IPR036155">
    <property type="entry name" value="Crypto/Photolyase_N_sf"/>
</dbReference>
<evidence type="ECO:0000259" key="6">
    <source>
        <dbReference type="PROSITE" id="PS51645"/>
    </source>
</evidence>
<dbReference type="Gene3D" id="3.40.50.620">
    <property type="entry name" value="HUPs"/>
    <property type="match status" value="1"/>
</dbReference>
<evidence type="ECO:0000256" key="5">
    <source>
        <dbReference type="SAM" id="MobiDB-lite"/>
    </source>
</evidence>
<dbReference type="AlphaFoldDB" id="A0A315E7V9"/>
<comment type="cofactor">
    <cofactor evidence="1">
        <name>(6R)-5,10-methylene-5,6,7,8-tetrahydrofolate</name>
        <dbReference type="ChEBI" id="CHEBI:15636"/>
    </cofactor>
</comment>
<dbReference type="Gene3D" id="1.25.40.80">
    <property type="match status" value="1"/>
</dbReference>
<dbReference type="PANTHER" id="PTHR11455">
    <property type="entry name" value="CRYPTOCHROME"/>
    <property type="match status" value="1"/>
</dbReference>
<dbReference type="Pfam" id="PF00875">
    <property type="entry name" value="DNA_photolyase"/>
    <property type="match status" value="1"/>
</dbReference>
<feature type="region of interest" description="Disordered" evidence="5">
    <location>
        <begin position="466"/>
        <end position="535"/>
    </location>
</feature>
<feature type="domain" description="Photolyase/cryptochrome alpha/beta" evidence="6">
    <location>
        <begin position="2"/>
        <end position="131"/>
    </location>
</feature>
<dbReference type="GO" id="GO:0071949">
    <property type="term" value="F:FAD binding"/>
    <property type="evidence" value="ECO:0007669"/>
    <property type="project" value="TreeGrafter"/>
</dbReference>
<keyword evidence="2 4" id="KW-0285">Flavoprotein</keyword>
<dbReference type="RefSeq" id="WP_108312656.1">
    <property type="nucleotide sequence ID" value="NZ_NESN01000003.1"/>
</dbReference>
<feature type="binding site" evidence="4">
    <location>
        <position position="268"/>
    </location>
    <ligand>
        <name>FAD</name>
        <dbReference type="ChEBI" id="CHEBI:57692"/>
    </ligand>
</feature>
<dbReference type="InterPro" id="IPR005101">
    <property type="entry name" value="Cryptochr/Photolyase_FAD-bd"/>
</dbReference>
<reference evidence="7 8" key="1">
    <citation type="submission" date="2017-04" db="EMBL/GenBank/DDBJ databases">
        <title>Unexpected and diverse lifestyles within the genus Limnohabitans.</title>
        <authorList>
            <person name="Kasalicky V."/>
            <person name="Mehrshad M."/>
            <person name="Andrei S.-A."/>
            <person name="Salcher M."/>
            <person name="Kratochvilova H."/>
            <person name="Simek K."/>
            <person name="Ghai R."/>
        </authorList>
    </citation>
    <scope>NUCLEOTIDE SEQUENCE [LARGE SCALE GENOMIC DNA]</scope>
    <source>
        <strain evidence="7 8">II-B4</strain>
    </source>
</reference>
<dbReference type="InterPro" id="IPR014729">
    <property type="entry name" value="Rossmann-like_a/b/a_fold"/>
</dbReference>
<dbReference type="GO" id="GO:0003904">
    <property type="term" value="F:deoxyribodipyrimidine photo-lyase activity"/>
    <property type="evidence" value="ECO:0007669"/>
    <property type="project" value="TreeGrafter"/>
</dbReference>
<name>A0A315E7V9_9BURK</name>
<evidence type="ECO:0000256" key="4">
    <source>
        <dbReference type="PIRSR" id="PIRSR602081-1"/>
    </source>
</evidence>
<keyword evidence="8" id="KW-1185">Reference proteome</keyword>